<evidence type="ECO:0000313" key="2">
    <source>
        <dbReference type="EMBL" id="KAL2064854.1"/>
    </source>
</evidence>
<evidence type="ECO:0000256" key="1">
    <source>
        <dbReference type="SAM" id="SignalP"/>
    </source>
</evidence>
<dbReference type="Proteomes" id="UP001595075">
    <property type="component" value="Unassembled WGS sequence"/>
</dbReference>
<gene>
    <name evidence="2" type="ORF">VTL71DRAFT_3994</name>
</gene>
<name>A0ABR4C4K6_9HELO</name>
<organism evidence="2 3">
    <name type="scientific">Oculimacula yallundae</name>
    <dbReference type="NCBI Taxonomy" id="86028"/>
    <lineage>
        <taxon>Eukaryota</taxon>
        <taxon>Fungi</taxon>
        <taxon>Dikarya</taxon>
        <taxon>Ascomycota</taxon>
        <taxon>Pezizomycotina</taxon>
        <taxon>Leotiomycetes</taxon>
        <taxon>Helotiales</taxon>
        <taxon>Ploettnerulaceae</taxon>
        <taxon>Oculimacula</taxon>
    </lineage>
</organism>
<sequence>MGLMTYLSSFLLASQSANPTTSTVKSFTVQVWLDDFPLNHQFVSWYPISDPNKPGQGYFGIPIRAPVEPLPVEDRAIFSIDSASPGALSFSESSPKSTGKSNVVFVKQSGEVGYGPEVPFEFFKPYTGNFTTIDFTHWPDLETIHALDFTPPELVLGMFLACPQELGDSKERGYRLMAMTRMFKHPGCITLDWLVQIDINEETVVGLDSDPIGDYRGL</sequence>
<feature type="chain" id="PRO_5045598772" evidence="1">
    <location>
        <begin position="17"/>
        <end position="218"/>
    </location>
</feature>
<keyword evidence="1" id="KW-0732">Signal</keyword>
<comment type="caution">
    <text evidence="2">The sequence shown here is derived from an EMBL/GenBank/DDBJ whole genome shotgun (WGS) entry which is preliminary data.</text>
</comment>
<keyword evidence="3" id="KW-1185">Reference proteome</keyword>
<protein>
    <submittedName>
        <fullName evidence="2">Uncharacterized protein</fullName>
    </submittedName>
</protein>
<evidence type="ECO:0000313" key="3">
    <source>
        <dbReference type="Proteomes" id="UP001595075"/>
    </source>
</evidence>
<proteinExistence type="predicted"/>
<feature type="signal peptide" evidence="1">
    <location>
        <begin position="1"/>
        <end position="16"/>
    </location>
</feature>
<dbReference type="EMBL" id="JAZHXI010000013">
    <property type="protein sequence ID" value="KAL2064854.1"/>
    <property type="molecule type" value="Genomic_DNA"/>
</dbReference>
<accession>A0ABR4C4K6</accession>
<reference evidence="2 3" key="1">
    <citation type="journal article" date="2024" name="Commun. Biol.">
        <title>Comparative genomic analysis of thermophilic fungi reveals convergent evolutionary adaptations and gene losses.</title>
        <authorList>
            <person name="Steindorff A.S."/>
            <person name="Aguilar-Pontes M.V."/>
            <person name="Robinson A.J."/>
            <person name="Andreopoulos B."/>
            <person name="LaButti K."/>
            <person name="Kuo A."/>
            <person name="Mondo S."/>
            <person name="Riley R."/>
            <person name="Otillar R."/>
            <person name="Haridas S."/>
            <person name="Lipzen A."/>
            <person name="Grimwood J."/>
            <person name="Schmutz J."/>
            <person name="Clum A."/>
            <person name="Reid I.D."/>
            <person name="Moisan M.C."/>
            <person name="Butler G."/>
            <person name="Nguyen T.T.M."/>
            <person name="Dewar K."/>
            <person name="Conant G."/>
            <person name="Drula E."/>
            <person name="Henrissat B."/>
            <person name="Hansel C."/>
            <person name="Singer S."/>
            <person name="Hutchinson M.I."/>
            <person name="de Vries R.P."/>
            <person name="Natvig D.O."/>
            <person name="Powell A.J."/>
            <person name="Tsang A."/>
            <person name="Grigoriev I.V."/>
        </authorList>
    </citation>
    <scope>NUCLEOTIDE SEQUENCE [LARGE SCALE GENOMIC DNA]</scope>
    <source>
        <strain evidence="2 3">CBS 494.80</strain>
    </source>
</reference>